<proteinExistence type="predicted"/>
<dbReference type="GO" id="GO:0046872">
    <property type="term" value="F:metal ion binding"/>
    <property type="evidence" value="ECO:0007669"/>
    <property type="project" value="UniProtKB-KW"/>
</dbReference>
<feature type="domain" description="Radical SAM core" evidence="5">
    <location>
        <begin position="70"/>
        <end position="276"/>
    </location>
</feature>
<dbReference type="AlphaFoldDB" id="K0YKI9"/>
<dbReference type="CDD" id="cd01335">
    <property type="entry name" value="Radical_SAM"/>
    <property type="match status" value="1"/>
</dbReference>
<comment type="caution">
    <text evidence="6">The sequence shown here is derived from an EMBL/GenBank/DDBJ whole genome shotgun (WGS) entry which is preliminary data.</text>
</comment>
<name>K0YKI9_9ACTN</name>
<keyword evidence="7" id="KW-1185">Reference proteome</keyword>
<sequence>MDIREYAKAFDRVERDYEDAVAEYGIPFEATESCPRARRARTAAACGCRCENGGASLWRGWISPACLACRTGERAATFFVDLRCTRSCYFCFNPNQDDYEYFSSHSRDIAGELEQAAAAGARFGHLAITGGEPLLHKEQVLAFVGRAKALYPGVHVRLYTCGDLLDDACLAALARSGLDEIRFSIKPEDVSRADAPVFGCMAAAVEALPDVMVEMPVIPGTLSEMKNLLVRLDAMGVRGVNLLEFCFPLCNAEAFRERGFELRKHPFDYLYDYWYGGGVPVAGSEAEALALLEHAARDELRLGVHYCSSDNKNTGQIYQQNKVFICDDAVHSRYAWFSADAGDRLLKCAKAFGPDVRPVLEWAQSEGVSCSVDEGVPSIAFPLAMAAAAREACPGAALAESANVFERREAGELYLREIGVRELRTDREAASIARIEA</sequence>
<dbReference type="SUPFAM" id="SSF102114">
    <property type="entry name" value="Radical SAM enzymes"/>
    <property type="match status" value="1"/>
</dbReference>
<evidence type="ECO:0000313" key="7">
    <source>
        <dbReference type="Proteomes" id="UP000006069"/>
    </source>
</evidence>
<accession>K0YKI9</accession>
<keyword evidence="2" id="KW-0479">Metal-binding</keyword>
<evidence type="ECO:0000256" key="2">
    <source>
        <dbReference type="ARBA" id="ARBA00022723"/>
    </source>
</evidence>
<protein>
    <recommendedName>
        <fullName evidence="5">Radical SAM core domain-containing protein</fullName>
    </recommendedName>
</protein>
<reference evidence="6 7" key="1">
    <citation type="submission" date="2012-08" db="EMBL/GenBank/DDBJ databases">
        <title>The Genome Sequence of Slackia piriformis YIT 12062.</title>
        <authorList>
            <consortium name="The Broad Institute Genome Sequencing Platform"/>
            <person name="Earl A."/>
            <person name="Ward D."/>
            <person name="Feldgarden M."/>
            <person name="Gevers D."/>
            <person name="Morotomi M."/>
            <person name="Walker B."/>
            <person name="Young S.K."/>
            <person name="Zeng Q."/>
            <person name="Gargeya S."/>
            <person name="Fitzgerald M."/>
            <person name="Haas B."/>
            <person name="Abouelleil A."/>
            <person name="Alvarado L."/>
            <person name="Arachchi H.M."/>
            <person name="Berlin A.M."/>
            <person name="Chapman S.B."/>
            <person name="Goldberg J."/>
            <person name="Griggs A."/>
            <person name="Gujja S."/>
            <person name="Hansen M."/>
            <person name="Howarth C."/>
            <person name="Imamovic A."/>
            <person name="Larimer J."/>
            <person name="McCowen C."/>
            <person name="Montmayeur A."/>
            <person name="Murphy C."/>
            <person name="Neiman D."/>
            <person name="Pearson M."/>
            <person name="Priest M."/>
            <person name="Roberts A."/>
            <person name="Saif S."/>
            <person name="Shea T."/>
            <person name="Sisk P."/>
            <person name="Sykes S."/>
            <person name="Wortman J."/>
            <person name="Nusbaum C."/>
            <person name="Birren B."/>
        </authorList>
    </citation>
    <scope>NUCLEOTIDE SEQUENCE [LARGE SCALE GENOMIC DNA]</scope>
    <source>
        <strain evidence="6 7">YIT 12062</strain>
    </source>
</reference>
<dbReference type="InterPro" id="IPR007197">
    <property type="entry name" value="rSAM"/>
</dbReference>
<organism evidence="6 7">
    <name type="scientific">Slackia piriformis YIT 12062</name>
    <dbReference type="NCBI Taxonomy" id="742818"/>
    <lineage>
        <taxon>Bacteria</taxon>
        <taxon>Bacillati</taxon>
        <taxon>Actinomycetota</taxon>
        <taxon>Coriobacteriia</taxon>
        <taxon>Eggerthellales</taxon>
        <taxon>Eggerthellaceae</taxon>
        <taxon>Slackia</taxon>
    </lineage>
</organism>
<dbReference type="eggNOG" id="COG2108">
    <property type="taxonomic scope" value="Bacteria"/>
</dbReference>
<dbReference type="Pfam" id="PF04055">
    <property type="entry name" value="Radical_SAM"/>
    <property type="match status" value="1"/>
</dbReference>
<dbReference type="HOGENOM" id="CLU_620840_0_0_11"/>
<dbReference type="Proteomes" id="UP000006069">
    <property type="component" value="Unassembled WGS sequence"/>
</dbReference>
<dbReference type="PATRIC" id="fig|742818.3.peg.853"/>
<gene>
    <name evidence="6" type="ORF">HMPREF9451_00801</name>
</gene>
<keyword evidence="3" id="KW-0408">Iron</keyword>
<keyword evidence="1" id="KW-0949">S-adenosyl-L-methionine</keyword>
<evidence type="ECO:0000256" key="3">
    <source>
        <dbReference type="ARBA" id="ARBA00023004"/>
    </source>
</evidence>
<dbReference type="InParanoid" id="K0YKI9"/>
<dbReference type="PROSITE" id="PS51918">
    <property type="entry name" value="RADICAL_SAM"/>
    <property type="match status" value="1"/>
</dbReference>
<evidence type="ECO:0000256" key="4">
    <source>
        <dbReference type="ARBA" id="ARBA00023014"/>
    </source>
</evidence>
<dbReference type="InterPro" id="IPR058240">
    <property type="entry name" value="rSAM_sf"/>
</dbReference>
<evidence type="ECO:0000259" key="5">
    <source>
        <dbReference type="PROSITE" id="PS51918"/>
    </source>
</evidence>
<dbReference type="Gene3D" id="3.20.20.70">
    <property type="entry name" value="Aldolase class I"/>
    <property type="match status" value="1"/>
</dbReference>
<evidence type="ECO:0000256" key="1">
    <source>
        <dbReference type="ARBA" id="ARBA00022691"/>
    </source>
</evidence>
<keyword evidence="4" id="KW-0411">Iron-sulfur</keyword>
<dbReference type="InterPro" id="IPR013785">
    <property type="entry name" value="Aldolase_TIM"/>
</dbReference>
<dbReference type="GO" id="GO:0003824">
    <property type="term" value="F:catalytic activity"/>
    <property type="evidence" value="ECO:0007669"/>
    <property type="project" value="InterPro"/>
</dbReference>
<dbReference type="EMBL" id="ADMD01000006">
    <property type="protein sequence ID" value="EJZ84092.1"/>
    <property type="molecule type" value="Genomic_DNA"/>
</dbReference>
<dbReference type="GO" id="GO:0051536">
    <property type="term" value="F:iron-sulfur cluster binding"/>
    <property type="evidence" value="ECO:0007669"/>
    <property type="project" value="UniProtKB-KW"/>
</dbReference>
<evidence type="ECO:0000313" key="6">
    <source>
        <dbReference type="EMBL" id="EJZ84092.1"/>
    </source>
</evidence>
<dbReference type="PANTHER" id="PTHR43288:SF1">
    <property type="entry name" value="GLYCYL-RADICAL ENZYME ACTIVATING ENZYME MJ0021-RELATED"/>
    <property type="match status" value="1"/>
</dbReference>
<dbReference type="SFLD" id="SFLDS00029">
    <property type="entry name" value="Radical_SAM"/>
    <property type="match status" value="1"/>
</dbReference>
<dbReference type="PANTHER" id="PTHR43288">
    <property type="entry name" value="BIOTIN SYNTHASE-RELATED PROTEIN, RADICAL SAM SUPERFAMILY"/>
    <property type="match status" value="1"/>
</dbReference>
<dbReference type="RefSeq" id="WP_009139024.1">
    <property type="nucleotide sequence ID" value="NZ_JH815198.1"/>
</dbReference>
<dbReference type="OrthoDB" id="6457556at2"/>